<dbReference type="InterPro" id="IPR024079">
    <property type="entry name" value="MetalloPept_cat_dom_sf"/>
</dbReference>
<evidence type="ECO:0000313" key="3">
    <source>
        <dbReference type="EMBL" id="MFC4336107.1"/>
    </source>
</evidence>
<feature type="region of interest" description="Disordered" evidence="1">
    <location>
        <begin position="39"/>
        <end position="92"/>
    </location>
</feature>
<dbReference type="RefSeq" id="WP_380621607.1">
    <property type="nucleotide sequence ID" value="NZ_JBHSDK010000015.1"/>
</dbReference>
<dbReference type="InterPro" id="IPR022603">
    <property type="entry name" value="DUF3152"/>
</dbReference>
<reference evidence="4" key="1">
    <citation type="journal article" date="2019" name="Int. J. Syst. Evol. Microbiol.">
        <title>The Global Catalogue of Microorganisms (GCM) 10K type strain sequencing project: providing services to taxonomists for standard genome sequencing and annotation.</title>
        <authorList>
            <consortium name="The Broad Institute Genomics Platform"/>
            <consortium name="The Broad Institute Genome Sequencing Center for Infectious Disease"/>
            <person name="Wu L."/>
            <person name="Ma J."/>
        </authorList>
    </citation>
    <scope>NUCLEOTIDE SEQUENCE [LARGE SCALE GENOMIC DNA]</scope>
    <source>
        <strain evidence="4">IBRC-M 10908</strain>
    </source>
</reference>
<dbReference type="Pfam" id="PF11350">
    <property type="entry name" value="DUF3152"/>
    <property type="match status" value="1"/>
</dbReference>
<keyword evidence="4" id="KW-1185">Reference proteome</keyword>
<evidence type="ECO:0000259" key="2">
    <source>
        <dbReference type="Pfam" id="PF11350"/>
    </source>
</evidence>
<evidence type="ECO:0000256" key="1">
    <source>
        <dbReference type="SAM" id="MobiDB-lite"/>
    </source>
</evidence>
<sequence length="286" mass="30299">MTDSAPSRKNGRPGRAGRGLALTAVAAVVLLGAGAVAYNEFNPGEAGAPTTDRTTDSPSESIAPPTASATPGTAAEDDDGEPASRTLRYRGSGSFTYAEGTGEDIGEGGQHLNFNIAVEKGADLDLDEFASEAVNVLSDERSWIAGDWSFTFVGEHDPADFTLYLTSPYQRSVLCGSSEDVSVSCRNGDSVVINSARWLRGVPHWDDDLESYRQYVVNHEIGHRLGMGHNVCGGEGEPSPVMAQQTYQLGGCESNGWPYPDGKTYLDGPPGEYGGPALPPDDYDEE</sequence>
<feature type="domain" description="DUF3152" evidence="2">
    <location>
        <begin position="88"/>
        <end position="249"/>
    </location>
</feature>
<dbReference type="Gene3D" id="3.40.390.10">
    <property type="entry name" value="Collagenase (Catalytic Domain)"/>
    <property type="match status" value="1"/>
</dbReference>
<organism evidence="3 4">
    <name type="scientific">Salininema proteolyticum</name>
    <dbReference type="NCBI Taxonomy" id="1607685"/>
    <lineage>
        <taxon>Bacteria</taxon>
        <taxon>Bacillati</taxon>
        <taxon>Actinomycetota</taxon>
        <taxon>Actinomycetes</taxon>
        <taxon>Glycomycetales</taxon>
        <taxon>Glycomycetaceae</taxon>
        <taxon>Salininema</taxon>
    </lineage>
</organism>
<comment type="caution">
    <text evidence="3">The sequence shown here is derived from an EMBL/GenBank/DDBJ whole genome shotgun (WGS) entry which is preliminary data.</text>
</comment>
<dbReference type="Proteomes" id="UP001595823">
    <property type="component" value="Unassembled WGS sequence"/>
</dbReference>
<dbReference type="EMBL" id="JBHSDK010000015">
    <property type="protein sequence ID" value="MFC4336107.1"/>
    <property type="molecule type" value="Genomic_DNA"/>
</dbReference>
<proteinExistence type="predicted"/>
<feature type="compositionally biased region" description="Low complexity" evidence="1">
    <location>
        <begin position="57"/>
        <end position="74"/>
    </location>
</feature>
<gene>
    <name evidence="3" type="ORF">ACFPET_12925</name>
</gene>
<name>A0ABV8U099_9ACTN</name>
<feature type="region of interest" description="Disordered" evidence="1">
    <location>
        <begin position="260"/>
        <end position="286"/>
    </location>
</feature>
<accession>A0ABV8U099</accession>
<protein>
    <submittedName>
        <fullName evidence="3">DUF3152 domain-containing protein</fullName>
    </submittedName>
</protein>
<dbReference type="SUPFAM" id="SSF55486">
    <property type="entry name" value="Metalloproteases ('zincins'), catalytic domain"/>
    <property type="match status" value="1"/>
</dbReference>
<evidence type="ECO:0000313" key="4">
    <source>
        <dbReference type="Proteomes" id="UP001595823"/>
    </source>
</evidence>